<feature type="transmembrane region" description="Helical" evidence="1">
    <location>
        <begin position="7"/>
        <end position="33"/>
    </location>
</feature>
<keyword evidence="1" id="KW-0812">Transmembrane</keyword>
<dbReference type="AlphaFoldDB" id="A0A382KKE8"/>
<accession>A0A382KKE8</accession>
<evidence type="ECO:0000256" key="1">
    <source>
        <dbReference type="SAM" id="Phobius"/>
    </source>
</evidence>
<name>A0A382KKE8_9ZZZZ</name>
<gene>
    <name evidence="2" type="ORF">METZ01_LOCUS276929</name>
</gene>
<protein>
    <submittedName>
        <fullName evidence="2">Uncharacterized protein</fullName>
    </submittedName>
</protein>
<keyword evidence="1" id="KW-1133">Transmembrane helix</keyword>
<proteinExistence type="predicted"/>
<keyword evidence="1" id="KW-0472">Membrane</keyword>
<organism evidence="2">
    <name type="scientific">marine metagenome</name>
    <dbReference type="NCBI Taxonomy" id="408172"/>
    <lineage>
        <taxon>unclassified sequences</taxon>
        <taxon>metagenomes</taxon>
        <taxon>ecological metagenomes</taxon>
    </lineage>
</organism>
<evidence type="ECO:0000313" key="2">
    <source>
        <dbReference type="EMBL" id="SVC24075.1"/>
    </source>
</evidence>
<reference evidence="2" key="1">
    <citation type="submission" date="2018-05" db="EMBL/GenBank/DDBJ databases">
        <authorList>
            <person name="Lanie J.A."/>
            <person name="Ng W.-L."/>
            <person name="Kazmierczak K.M."/>
            <person name="Andrzejewski T.M."/>
            <person name="Davidsen T.M."/>
            <person name="Wayne K.J."/>
            <person name="Tettelin H."/>
            <person name="Glass J.I."/>
            <person name="Rusch D."/>
            <person name="Podicherti R."/>
            <person name="Tsui H.-C.T."/>
            <person name="Winkler M.E."/>
        </authorList>
    </citation>
    <scope>NUCLEOTIDE SEQUENCE</scope>
</reference>
<dbReference type="EMBL" id="UINC01080803">
    <property type="protein sequence ID" value="SVC24075.1"/>
    <property type="molecule type" value="Genomic_DNA"/>
</dbReference>
<sequence>MMKYLKYLAYVDLFLLALGTWTWMLTAIFMAVLDS</sequence>